<dbReference type="InterPro" id="IPR014710">
    <property type="entry name" value="RmlC-like_jellyroll"/>
</dbReference>
<dbReference type="OrthoDB" id="9801227at2"/>
<dbReference type="AlphaFoldDB" id="A0A433VU80"/>
<dbReference type="RefSeq" id="WP_127077949.1">
    <property type="nucleotide sequence ID" value="NZ_RSCL01000001.1"/>
</dbReference>
<dbReference type="SUPFAM" id="SSF51182">
    <property type="entry name" value="RmlC-like cupins"/>
    <property type="match status" value="1"/>
</dbReference>
<dbReference type="InterPro" id="IPR011051">
    <property type="entry name" value="RmlC_Cupin_sf"/>
</dbReference>
<dbReference type="EMBL" id="RSCL01000001">
    <property type="protein sequence ID" value="RUT09673.1"/>
    <property type="molecule type" value="Genomic_DNA"/>
</dbReference>
<name>A0A433VU80_9CYAN</name>
<comment type="caution">
    <text evidence="2">The sequence shown here is derived from an EMBL/GenBank/DDBJ whole genome shotgun (WGS) entry which is preliminary data.</text>
</comment>
<dbReference type="Pfam" id="PF12973">
    <property type="entry name" value="Cupin_7"/>
    <property type="match status" value="1"/>
</dbReference>
<evidence type="ECO:0000259" key="1">
    <source>
        <dbReference type="Pfam" id="PF12973"/>
    </source>
</evidence>
<protein>
    <recommendedName>
        <fullName evidence="1">ChrR-like cupin domain-containing protein</fullName>
    </recommendedName>
</protein>
<reference evidence="2" key="1">
    <citation type="submission" date="2018-12" db="EMBL/GenBank/DDBJ databases">
        <authorList>
            <person name="Will S."/>
            <person name="Neumann-Schaal M."/>
            <person name="Henke P."/>
        </authorList>
    </citation>
    <scope>NUCLEOTIDE SEQUENCE</scope>
    <source>
        <strain evidence="2">PCC 7102</strain>
    </source>
</reference>
<dbReference type="Gene3D" id="2.60.120.10">
    <property type="entry name" value="Jelly Rolls"/>
    <property type="match status" value="1"/>
</dbReference>
<dbReference type="Proteomes" id="UP000271624">
    <property type="component" value="Unassembled WGS sequence"/>
</dbReference>
<accession>A0A433VU80</accession>
<gene>
    <name evidence="2" type="ORF">DSM106972_001680</name>
</gene>
<proteinExistence type="predicted"/>
<feature type="domain" description="ChrR-like cupin" evidence="1">
    <location>
        <begin position="93"/>
        <end position="187"/>
    </location>
</feature>
<sequence length="196" mass="22156">MAIENNCFCELVPLYVLDLLADSKRVWVEREIQQSPELAEELAYYQTAATAIPYSAPVAPMAPDLKDRLFARLQLAPPSQRTQSENVEKPLTTIRFQDLEWQPYSVPGVEIANLYIDNTKREVTGVLRAQGGVHYPLHRHATGEEIFMLEGDLVVDGKVYGAFDYIRSEPNSSHAPHTIGGCMFFFRTSIDDEYTT</sequence>
<dbReference type="InterPro" id="IPR025979">
    <property type="entry name" value="ChrR-like_cupin_dom"/>
</dbReference>
<organism evidence="2 3">
    <name type="scientific">Dulcicalothrix desertica PCC 7102</name>
    <dbReference type="NCBI Taxonomy" id="232991"/>
    <lineage>
        <taxon>Bacteria</taxon>
        <taxon>Bacillati</taxon>
        <taxon>Cyanobacteriota</taxon>
        <taxon>Cyanophyceae</taxon>
        <taxon>Nostocales</taxon>
        <taxon>Calotrichaceae</taxon>
        <taxon>Dulcicalothrix</taxon>
    </lineage>
</organism>
<keyword evidence="3" id="KW-1185">Reference proteome</keyword>
<evidence type="ECO:0000313" key="3">
    <source>
        <dbReference type="Proteomes" id="UP000271624"/>
    </source>
</evidence>
<reference evidence="2" key="2">
    <citation type="journal article" date="2019" name="Genome Biol. Evol.">
        <title>Day and night: Metabolic profiles and evolutionary relationships of six axenic non-marine cyanobacteria.</title>
        <authorList>
            <person name="Will S.E."/>
            <person name="Henke P."/>
            <person name="Boedeker C."/>
            <person name="Huang S."/>
            <person name="Brinkmann H."/>
            <person name="Rohde M."/>
            <person name="Jarek M."/>
            <person name="Friedl T."/>
            <person name="Seufert S."/>
            <person name="Schumacher M."/>
            <person name="Overmann J."/>
            <person name="Neumann-Schaal M."/>
            <person name="Petersen J."/>
        </authorList>
    </citation>
    <scope>NUCLEOTIDE SEQUENCE [LARGE SCALE GENOMIC DNA]</scope>
    <source>
        <strain evidence="2">PCC 7102</strain>
    </source>
</reference>
<evidence type="ECO:0000313" key="2">
    <source>
        <dbReference type="EMBL" id="RUT09673.1"/>
    </source>
</evidence>